<sequence>MSENKQALPLPEEWAAYIRGEVSPRRAEWMESLLLADEQAFTLYMQAMDLEAQALPALEEPEHFANKVMDQLGSSGEKINPLPAEPKDRNRRWYEHRMFHYAIAACLTLIFLSAGWFDKLTLDPQQAGHAGRVSYSEELVRVTTGWLDRMKP</sequence>
<dbReference type="EMBL" id="WUBI01000002">
    <property type="protein sequence ID" value="MWV44667.1"/>
    <property type="molecule type" value="Genomic_DNA"/>
</dbReference>
<evidence type="ECO:0000313" key="2">
    <source>
        <dbReference type="EMBL" id="MWV44667.1"/>
    </source>
</evidence>
<dbReference type="AlphaFoldDB" id="A0A7X3IIP9"/>
<dbReference type="RefSeq" id="WP_160498298.1">
    <property type="nucleotide sequence ID" value="NZ_WUBI01000002.1"/>
</dbReference>
<keyword evidence="3" id="KW-1185">Reference proteome</keyword>
<organism evidence="2 3">
    <name type="scientific">Paenibacillus dendrobii</name>
    <dbReference type="NCBI Taxonomy" id="2691084"/>
    <lineage>
        <taxon>Bacteria</taxon>
        <taxon>Bacillati</taxon>
        <taxon>Bacillota</taxon>
        <taxon>Bacilli</taxon>
        <taxon>Bacillales</taxon>
        <taxon>Paenibacillaceae</taxon>
        <taxon>Paenibacillus</taxon>
    </lineage>
</organism>
<evidence type="ECO:0000313" key="3">
    <source>
        <dbReference type="Proteomes" id="UP000460318"/>
    </source>
</evidence>
<protein>
    <submittedName>
        <fullName evidence="2">Uncharacterized protein</fullName>
    </submittedName>
</protein>
<feature type="transmembrane region" description="Helical" evidence="1">
    <location>
        <begin position="98"/>
        <end position="117"/>
    </location>
</feature>
<keyword evidence="1" id="KW-0472">Membrane</keyword>
<keyword evidence="1" id="KW-0812">Transmembrane</keyword>
<dbReference type="Proteomes" id="UP000460318">
    <property type="component" value="Unassembled WGS sequence"/>
</dbReference>
<keyword evidence="1" id="KW-1133">Transmembrane helix</keyword>
<proteinExistence type="predicted"/>
<name>A0A7X3IIP9_9BACL</name>
<reference evidence="2 3" key="1">
    <citation type="submission" date="2019-12" db="EMBL/GenBank/DDBJ databases">
        <title>Paenibacillus sp. nov., an endophytic bacterium isolated from the stem of Dendrobium.</title>
        <authorList>
            <person name="Zhao R."/>
        </authorList>
    </citation>
    <scope>NUCLEOTIDE SEQUENCE [LARGE SCALE GENOMIC DNA]</scope>
    <source>
        <strain evidence="2 3">HJL G12</strain>
    </source>
</reference>
<gene>
    <name evidence="2" type="ORF">GRF59_13695</name>
</gene>
<accession>A0A7X3IIP9</accession>
<evidence type="ECO:0000256" key="1">
    <source>
        <dbReference type="SAM" id="Phobius"/>
    </source>
</evidence>
<comment type="caution">
    <text evidence="2">The sequence shown here is derived from an EMBL/GenBank/DDBJ whole genome shotgun (WGS) entry which is preliminary data.</text>
</comment>